<keyword evidence="1" id="KW-0812">Transmembrane</keyword>
<evidence type="ECO:0000313" key="2">
    <source>
        <dbReference type="EMBL" id="GAA5133919.1"/>
    </source>
</evidence>
<accession>A0ABP9NWJ1</accession>
<proteinExistence type="predicted"/>
<dbReference type="EMBL" id="BAABJO010000028">
    <property type="protein sequence ID" value="GAA5133919.1"/>
    <property type="molecule type" value="Genomic_DNA"/>
</dbReference>
<reference evidence="3" key="1">
    <citation type="journal article" date="2019" name="Int. J. Syst. Evol. Microbiol.">
        <title>The Global Catalogue of Microorganisms (GCM) 10K type strain sequencing project: providing services to taxonomists for standard genome sequencing and annotation.</title>
        <authorList>
            <consortium name="The Broad Institute Genomics Platform"/>
            <consortium name="The Broad Institute Genome Sequencing Center for Infectious Disease"/>
            <person name="Wu L."/>
            <person name="Ma J."/>
        </authorList>
    </citation>
    <scope>NUCLEOTIDE SEQUENCE [LARGE SCALE GENOMIC DNA]</scope>
    <source>
        <strain evidence="3">JCM 18302</strain>
    </source>
</reference>
<keyword evidence="3" id="KW-1185">Reference proteome</keyword>
<gene>
    <name evidence="2" type="ORF">GCM10023320_60840</name>
</gene>
<comment type="caution">
    <text evidence="2">The sequence shown here is derived from an EMBL/GenBank/DDBJ whole genome shotgun (WGS) entry which is preliminary data.</text>
</comment>
<feature type="transmembrane region" description="Helical" evidence="1">
    <location>
        <begin position="6"/>
        <end position="27"/>
    </location>
</feature>
<sequence>MADGAAMWIPLGLAAVPGILAFVVAILNNQAQKRSAQQLEELRHRLADEGRQRALVQRYREPLARAAYDLQSRLWNILRGSFLDPSDPKGRHWLYARDSTVWLFAQYFGWVEIVRREIQFVPAGEDDPNPKLEAVIGKVAHVCSTDSFGSGLFQVLRSEQRALGELVIVEGHDAEGRTRTSCMGFAAFRAALDDPSSEISSWFSYLQEDATSVARTGIMCGRLRHLQHALIDLVDILDPREVRFPTDRKKVRD</sequence>
<keyword evidence="1" id="KW-1133">Transmembrane helix</keyword>
<keyword evidence="1" id="KW-0472">Membrane</keyword>
<name>A0ABP9NWJ1_9PSEU</name>
<protein>
    <submittedName>
        <fullName evidence="2">Uncharacterized protein</fullName>
    </submittedName>
</protein>
<evidence type="ECO:0000313" key="3">
    <source>
        <dbReference type="Proteomes" id="UP001500804"/>
    </source>
</evidence>
<evidence type="ECO:0000256" key="1">
    <source>
        <dbReference type="SAM" id="Phobius"/>
    </source>
</evidence>
<dbReference type="Proteomes" id="UP001500804">
    <property type="component" value="Unassembled WGS sequence"/>
</dbReference>
<organism evidence="2 3">
    <name type="scientific">Pseudonocardia adelaidensis</name>
    <dbReference type="NCBI Taxonomy" id="648754"/>
    <lineage>
        <taxon>Bacteria</taxon>
        <taxon>Bacillati</taxon>
        <taxon>Actinomycetota</taxon>
        <taxon>Actinomycetes</taxon>
        <taxon>Pseudonocardiales</taxon>
        <taxon>Pseudonocardiaceae</taxon>
        <taxon>Pseudonocardia</taxon>
    </lineage>
</organism>